<comment type="caution">
    <text evidence="4">The sequence shown here is derived from an EMBL/GenBank/DDBJ whole genome shotgun (WGS) entry which is preliminary data.</text>
</comment>
<evidence type="ECO:0000313" key="4">
    <source>
        <dbReference type="EMBL" id="RXH79948.1"/>
    </source>
</evidence>
<proteinExistence type="inferred from homology"/>
<sequence length="209" mass="23069">MSRATVELDFFGMDQHHREAASYSSKSQFQKFLHRPRSVRGIHTAMSKINPEVFKSVIASGNASPSIPNPRKSFSVPSSPKVEQVLFPCLPLYVTTAVSDSSVASATSESLQETTPMTIFYNGTVSVFNVPLDKADSILKLALEGNSRKAAEAALPVDPKLALHPSEQQQQLVDPLSEYLPITRSKSLQRFLEKRKERLNAGSPYAYQT</sequence>
<organism evidence="4 5">
    <name type="scientific">Malus domestica</name>
    <name type="common">Apple</name>
    <name type="synonym">Pyrus malus</name>
    <dbReference type="NCBI Taxonomy" id="3750"/>
    <lineage>
        <taxon>Eukaryota</taxon>
        <taxon>Viridiplantae</taxon>
        <taxon>Streptophyta</taxon>
        <taxon>Embryophyta</taxon>
        <taxon>Tracheophyta</taxon>
        <taxon>Spermatophyta</taxon>
        <taxon>Magnoliopsida</taxon>
        <taxon>eudicotyledons</taxon>
        <taxon>Gunneridae</taxon>
        <taxon>Pentapetalae</taxon>
        <taxon>rosids</taxon>
        <taxon>fabids</taxon>
        <taxon>Rosales</taxon>
        <taxon>Rosaceae</taxon>
        <taxon>Amygdaloideae</taxon>
        <taxon>Maleae</taxon>
        <taxon>Malus</taxon>
    </lineage>
</organism>
<dbReference type="InterPro" id="IPR018467">
    <property type="entry name" value="CCT_CS"/>
</dbReference>
<name>A0A498I866_MALDO</name>
<dbReference type="PANTHER" id="PTHR33077:SF5">
    <property type="entry name" value="PROTEIN TIFY 9"/>
    <property type="match status" value="1"/>
</dbReference>
<dbReference type="InterPro" id="IPR040390">
    <property type="entry name" value="TIFY/JAZ"/>
</dbReference>
<comment type="domain">
    <text evidence="2">The jas domain is required for interaction with COI1.</text>
</comment>
<dbReference type="GO" id="GO:0009611">
    <property type="term" value="P:response to wounding"/>
    <property type="evidence" value="ECO:0007669"/>
    <property type="project" value="UniProtKB-UniRule"/>
</dbReference>
<evidence type="ECO:0000256" key="2">
    <source>
        <dbReference type="RuleBase" id="RU369065"/>
    </source>
</evidence>
<evidence type="ECO:0000313" key="5">
    <source>
        <dbReference type="Proteomes" id="UP000290289"/>
    </source>
</evidence>
<dbReference type="Pfam" id="PF06200">
    <property type="entry name" value="tify"/>
    <property type="match status" value="1"/>
</dbReference>
<dbReference type="PANTHER" id="PTHR33077">
    <property type="entry name" value="PROTEIN TIFY 4A-RELATED-RELATED"/>
    <property type="match status" value="1"/>
</dbReference>
<dbReference type="AlphaFoldDB" id="A0A498I866"/>
<dbReference type="STRING" id="3750.A0A498I866"/>
<dbReference type="Pfam" id="PF09425">
    <property type="entry name" value="Jas_motif"/>
    <property type="match status" value="1"/>
</dbReference>
<evidence type="ECO:0000259" key="3">
    <source>
        <dbReference type="PROSITE" id="PS51320"/>
    </source>
</evidence>
<keyword evidence="5" id="KW-1185">Reference proteome</keyword>
<keyword evidence="2" id="KW-0539">Nucleus</keyword>
<evidence type="ECO:0000256" key="1">
    <source>
        <dbReference type="ARBA" id="ARBA00008614"/>
    </source>
</evidence>
<comment type="subcellular location">
    <subcellularLocation>
        <location evidence="2">Nucleus</location>
    </subcellularLocation>
</comment>
<accession>A0A498I866</accession>
<keyword evidence="2" id="KW-1184">Jasmonic acid signaling pathway</keyword>
<dbReference type="EMBL" id="RDQH01000339">
    <property type="protein sequence ID" value="RXH79948.1"/>
    <property type="molecule type" value="Genomic_DNA"/>
</dbReference>
<dbReference type="PROSITE" id="PS51320">
    <property type="entry name" value="TIFY"/>
    <property type="match status" value="1"/>
</dbReference>
<dbReference type="SMART" id="SM00979">
    <property type="entry name" value="TIFY"/>
    <property type="match status" value="1"/>
</dbReference>
<comment type="similarity">
    <text evidence="1 2">Belongs to the TIFY/JAZ family.</text>
</comment>
<feature type="domain" description="Tify" evidence="3">
    <location>
        <begin position="110"/>
        <end position="144"/>
    </location>
</feature>
<dbReference type="GO" id="GO:0031347">
    <property type="term" value="P:regulation of defense response"/>
    <property type="evidence" value="ECO:0007669"/>
    <property type="project" value="UniProtKB-UniRule"/>
</dbReference>
<reference evidence="4 5" key="1">
    <citation type="submission" date="2018-10" db="EMBL/GenBank/DDBJ databases">
        <title>A high-quality apple genome assembly.</title>
        <authorList>
            <person name="Hu J."/>
        </authorList>
    </citation>
    <scope>NUCLEOTIDE SEQUENCE [LARGE SCALE GENOMIC DNA]</scope>
    <source>
        <strain evidence="5">cv. HFTH1</strain>
        <tissue evidence="4">Young leaf</tissue>
    </source>
</reference>
<dbReference type="Proteomes" id="UP000290289">
    <property type="component" value="Chromosome 13"/>
</dbReference>
<dbReference type="InterPro" id="IPR010399">
    <property type="entry name" value="Tify_dom"/>
</dbReference>
<comment type="function">
    <text evidence="2">Repressor of jasmonate responses.</text>
</comment>
<gene>
    <name evidence="4" type="ORF">DVH24_041095</name>
</gene>
<dbReference type="SMR" id="A0A498I866"/>
<dbReference type="GO" id="GO:2000022">
    <property type="term" value="P:regulation of jasmonic acid mediated signaling pathway"/>
    <property type="evidence" value="ECO:0007669"/>
    <property type="project" value="UniProtKB-UniRule"/>
</dbReference>
<protein>
    <recommendedName>
        <fullName evidence="2">Protein TIFY</fullName>
    </recommendedName>
    <alternativeName>
        <fullName evidence="2">Jasmonate ZIM domain-containing protein</fullName>
    </alternativeName>
</protein>
<dbReference type="GO" id="GO:0005634">
    <property type="term" value="C:nucleus"/>
    <property type="evidence" value="ECO:0007669"/>
    <property type="project" value="UniProtKB-SubCell"/>
</dbReference>